<feature type="non-terminal residue" evidence="1">
    <location>
        <position position="113"/>
    </location>
</feature>
<dbReference type="Gene3D" id="3.40.390.10">
    <property type="entry name" value="Collagenase (Catalytic Domain)"/>
    <property type="match status" value="1"/>
</dbReference>
<dbReference type="InterPro" id="IPR024079">
    <property type="entry name" value="MetalloPept_cat_dom_sf"/>
</dbReference>
<comment type="caution">
    <text evidence="1">The sequence shown here is derived from an EMBL/GenBank/DDBJ whole genome shotgun (WGS) entry which is preliminary data.</text>
</comment>
<keyword evidence="2" id="KW-1185">Reference proteome</keyword>
<dbReference type="Proteomes" id="UP001328107">
    <property type="component" value="Unassembled WGS sequence"/>
</dbReference>
<reference evidence="2" key="1">
    <citation type="submission" date="2022-10" db="EMBL/GenBank/DDBJ databases">
        <title>Genome assembly of Pristionchus species.</title>
        <authorList>
            <person name="Yoshida K."/>
            <person name="Sommer R.J."/>
        </authorList>
    </citation>
    <scope>NUCLEOTIDE SEQUENCE [LARGE SCALE GENOMIC DNA]</scope>
    <source>
        <strain evidence="2">RS5460</strain>
    </source>
</reference>
<evidence type="ECO:0000313" key="1">
    <source>
        <dbReference type="EMBL" id="GMR31047.1"/>
    </source>
</evidence>
<sequence>ILFFVLLLLHTTSADILSDYLANNVDLSVDPCDNFFLHVCSQSDNSTLFPYHEIDQYYRNITKIKFQNDIKNLEDSYNMTIIEFNRTLFQNMIHSRCGDSNACYREEFRYFYE</sequence>
<dbReference type="EMBL" id="BTRK01000001">
    <property type="protein sequence ID" value="GMR31047.1"/>
    <property type="molecule type" value="Genomic_DNA"/>
</dbReference>
<feature type="non-terminal residue" evidence="1">
    <location>
        <position position="1"/>
    </location>
</feature>
<dbReference type="GO" id="GO:0008237">
    <property type="term" value="F:metallopeptidase activity"/>
    <property type="evidence" value="ECO:0007669"/>
    <property type="project" value="InterPro"/>
</dbReference>
<gene>
    <name evidence="1" type="ORF">PMAYCL1PPCAC_01242</name>
</gene>
<evidence type="ECO:0000313" key="2">
    <source>
        <dbReference type="Proteomes" id="UP001328107"/>
    </source>
</evidence>
<accession>A0AAN4Z464</accession>
<name>A0AAN4Z464_9BILA</name>
<dbReference type="AlphaFoldDB" id="A0AAN4Z464"/>
<dbReference type="SUPFAM" id="SSF55486">
    <property type="entry name" value="Metalloproteases ('zincins'), catalytic domain"/>
    <property type="match status" value="1"/>
</dbReference>
<organism evidence="1 2">
    <name type="scientific">Pristionchus mayeri</name>
    <dbReference type="NCBI Taxonomy" id="1317129"/>
    <lineage>
        <taxon>Eukaryota</taxon>
        <taxon>Metazoa</taxon>
        <taxon>Ecdysozoa</taxon>
        <taxon>Nematoda</taxon>
        <taxon>Chromadorea</taxon>
        <taxon>Rhabditida</taxon>
        <taxon>Rhabditina</taxon>
        <taxon>Diplogasteromorpha</taxon>
        <taxon>Diplogasteroidea</taxon>
        <taxon>Neodiplogasteridae</taxon>
        <taxon>Pristionchus</taxon>
    </lineage>
</organism>
<proteinExistence type="predicted"/>
<protein>
    <submittedName>
        <fullName evidence="1">Uncharacterized protein</fullName>
    </submittedName>
</protein>